<proteinExistence type="predicted"/>
<protein>
    <submittedName>
        <fullName evidence="8">Uncharacterized LOC107079687</fullName>
    </submittedName>
</protein>
<dbReference type="InterPro" id="IPR035897">
    <property type="entry name" value="Toll_tir_struct_dom_sf"/>
</dbReference>
<dbReference type="InterPro" id="IPR000157">
    <property type="entry name" value="TIR_dom"/>
</dbReference>
<dbReference type="KEGG" id="loc:107079687"/>
<dbReference type="HOGENOM" id="CLU_637708_0_0_1"/>
<keyword evidence="9" id="KW-1185">Reference proteome</keyword>
<keyword evidence="4 6" id="KW-1133">Transmembrane helix</keyword>
<accession>W5NM71</accession>
<evidence type="ECO:0000256" key="5">
    <source>
        <dbReference type="ARBA" id="ARBA00023136"/>
    </source>
</evidence>
<dbReference type="PANTHER" id="PTHR24365:SF530">
    <property type="entry name" value="MSTPROX-RELATED"/>
    <property type="match status" value="1"/>
</dbReference>
<dbReference type="SMART" id="SM00255">
    <property type="entry name" value="TIR"/>
    <property type="match status" value="1"/>
</dbReference>
<reference evidence="9" key="1">
    <citation type="submission" date="2011-12" db="EMBL/GenBank/DDBJ databases">
        <title>The Draft Genome of Lepisosteus oculatus.</title>
        <authorList>
            <consortium name="The Broad Institute Genome Assembly &amp; Analysis Group"/>
            <consortium name="Computational R&amp;D Group"/>
            <consortium name="and Sequencing Platform"/>
            <person name="Di Palma F."/>
            <person name="Alfoldi J."/>
            <person name="Johnson J."/>
            <person name="Berlin A."/>
            <person name="Gnerre S."/>
            <person name="Jaffe D."/>
            <person name="MacCallum I."/>
            <person name="Young S."/>
            <person name="Walker B.J."/>
            <person name="Lander E.S."/>
            <person name="Lindblad-Toh K."/>
        </authorList>
    </citation>
    <scope>NUCLEOTIDE SEQUENCE [LARGE SCALE GENOMIC DNA]</scope>
</reference>
<evidence type="ECO:0000256" key="2">
    <source>
        <dbReference type="ARBA" id="ARBA00022692"/>
    </source>
</evidence>
<dbReference type="GO" id="GO:0016020">
    <property type="term" value="C:membrane"/>
    <property type="evidence" value="ECO:0007669"/>
    <property type="project" value="UniProtKB-SubCell"/>
</dbReference>
<dbReference type="InParanoid" id="W5NM71"/>
<reference evidence="8" key="3">
    <citation type="submission" date="2025-09" db="UniProtKB">
        <authorList>
            <consortium name="Ensembl"/>
        </authorList>
    </citation>
    <scope>IDENTIFICATION</scope>
</reference>
<dbReference type="PANTHER" id="PTHR24365">
    <property type="entry name" value="TOLL-LIKE RECEPTOR"/>
    <property type="match status" value="1"/>
</dbReference>
<reference evidence="8" key="2">
    <citation type="submission" date="2025-08" db="UniProtKB">
        <authorList>
            <consortium name="Ensembl"/>
        </authorList>
    </citation>
    <scope>IDENTIFICATION</scope>
</reference>
<dbReference type="Ensembl" id="ENSLOCT00000021767.1">
    <property type="protein sequence ID" value="ENSLOCP00000021730.1"/>
    <property type="gene ID" value="ENSLOCG00000017625.1"/>
</dbReference>
<dbReference type="OrthoDB" id="1081807at2759"/>
<dbReference type="PRINTS" id="PR01537">
    <property type="entry name" value="INTRLKN1R1F"/>
</dbReference>
<dbReference type="Bgee" id="ENSLOCG00000017625">
    <property type="expression patterns" value="Expressed in ovary and 12 other cell types or tissues"/>
</dbReference>
<feature type="transmembrane region" description="Helical" evidence="6">
    <location>
        <begin position="285"/>
        <end position="314"/>
    </location>
</feature>
<sequence length="431" mass="47766">MACQAQPHSSEEKESCPSSALLPASVDRLQAPSLRGSERFHVFISYSSADSQWVHEFIAALESSPCGLELCYHDRDFVPGQVVLENMSVCIQDSQKVLLVLSPDFLNSRWCLLETNMSLLKDCLEHKPVVPVLLQPGLTVPLHLCHLTYLEARDPHFLRKVIKVLCTPNHLLRSSMGLSFQHPSLYSGKLLLALAAADEEGIPQWKSGEFSDMALPDQLRVVIRDPENYLTAIRMINCSSQTSSCFRLLWVRVAVCFLLFLLFLGGIAACICASVLGSISVKLHYQAVSCIGGVVIGIGAVVLIPALFVMVVFWGKNKGKKKLAEMQTRVCQANIVIAKENLLIGCESRTKLYFVYVSLEACQDAFEVTFREKATAADMFLKAMRYFSSGYACCLARKHFPFPTSSSVGHLEGGVCFCRYVGERLHQGAWS</sequence>
<dbReference type="Gene3D" id="3.40.50.10140">
    <property type="entry name" value="Toll/interleukin-1 receptor homology (TIR) domain"/>
    <property type="match status" value="1"/>
</dbReference>
<dbReference type="OMA" id="AIRMINC"/>
<name>W5NM71_LEPOC</name>
<organism evidence="8 9">
    <name type="scientific">Lepisosteus oculatus</name>
    <name type="common">Spotted gar</name>
    <dbReference type="NCBI Taxonomy" id="7918"/>
    <lineage>
        <taxon>Eukaryota</taxon>
        <taxon>Metazoa</taxon>
        <taxon>Chordata</taxon>
        <taxon>Craniata</taxon>
        <taxon>Vertebrata</taxon>
        <taxon>Euteleostomi</taxon>
        <taxon>Actinopterygii</taxon>
        <taxon>Neopterygii</taxon>
        <taxon>Holostei</taxon>
        <taxon>Semionotiformes</taxon>
        <taxon>Lepisosteidae</taxon>
        <taxon>Lepisosteus</taxon>
    </lineage>
</organism>
<dbReference type="EMBL" id="AHAT01011296">
    <property type="status" value="NOT_ANNOTATED_CDS"/>
    <property type="molecule type" value="Genomic_DNA"/>
</dbReference>
<evidence type="ECO:0000256" key="1">
    <source>
        <dbReference type="ARBA" id="ARBA00004370"/>
    </source>
</evidence>
<evidence type="ECO:0000256" key="4">
    <source>
        <dbReference type="ARBA" id="ARBA00022989"/>
    </source>
</evidence>
<dbReference type="GO" id="GO:0007165">
    <property type="term" value="P:signal transduction"/>
    <property type="evidence" value="ECO:0007669"/>
    <property type="project" value="InterPro"/>
</dbReference>
<dbReference type="GeneTree" id="ENSGT00940000164773"/>
<evidence type="ECO:0000256" key="6">
    <source>
        <dbReference type="SAM" id="Phobius"/>
    </source>
</evidence>
<dbReference type="eggNOG" id="KOG4641">
    <property type="taxonomic scope" value="Eukaryota"/>
</dbReference>
<dbReference type="PROSITE" id="PS50104">
    <property type="entry name" value="TIR"/>
    <property type="match status" value="1"/>
</dbReference>
<comment type="subcellular location">
    <subcellularLocation>
        <location evidence="1">Membrane</location>
    </subcellularLocation>
</comment>
<feature type="domain" description="TIR" evidence="7">
    <location>
        <begin position="38"/>
        <end position="165"/>
    </location>
</feature>
<keyword evidence="3" id="KW-0732">Signal</keyword>
<dbReference type="GeneID" id="107079687"/>
<dbReference type="SUPFAM" id="SSF52200">
    <property type="entry name" value="Toll/Interleukin receptor TIR domain"/>
    <property type="match status" value="1"/>
</dbReference>
<evidence type="ECO:0000256" key="3">
    <source>
        <dbReference type="ARBA" id="ARBA00022729"/>
    </source>
</evidence>
<evidence type="ECO:0000259" key="7">
    <source>
        <dbReference type="PROSITE" id="PS50104"/>
    </source>
</evidence>
<dbReference type="STRING" id="7918.ENSLOCP00000021730"/>
<evidence type="ECO:0000313" key="8">
    <source>
        <dbReference type="Ensembl" id="ENSLOCP00000021730.1"/>
    </source>
</evidence>
<keyword evidence="5 6" id="KW-0472">Membrane</keyword>
<feature type="transmembrane region" description="Helical" evidence="6">
    <location>
        <begin position="249"/>
        <end position="279"/>
    </location>
</feature>
<evidence type="ECO:0000313" key="9">
    <source>
        <dbReference type="Proteomes" id="UP000018468"/>
    </source>
</evidence>
<dbReference type="AlphaFoldDB" id="W5NM71"/>
<dbReference type="Proteomes" id="UP000018468">
    <property type="component" value="Linkage group LG19"/>
</dbReference>
<dbReference type="Pfam" id="PF13676">
    <property type="entry name" value="TIR_2"/>
    <property type="match status" value="1"/>
</dbReference>
<keyword evidence="2 6" id="KW-0812">Transmembrane</keyword>